<dbReference type="InterPro" id="IPR010390">
    <property type="entry name" value="ABC-2_transporter-like"/>
</dbReference>
<keyword evidence="1" id="KW-0812">Transmembrane</keyword>
<keyword evidence="3" id="KW-1185">Reference proteome</keyword>
<dbReference type="OrthoDB" id="8582979at2"/>
<keyword evidence="1" id="KW-0472">Membrane</keyword>
<feature type="transmembrane region" description="Helical" evidence="1">
    <location>
        <begin position="54"/>
        <end position="74"/>
    </location>
</feature>
<dbReference type="EMBL" id="FUXA01000008">
    <property type="protein sequence ID" value="SJZ73046.1"/>
    <property type="molecule type" value="Genomic_DNA"/>
</dbReference>
<feature type="transmembrane region" description="Helical" evidence="1">
    <location>
        <begin position="24"/>
        <end position="42"/>
    </location>
</feature>
<dbReference type="PANTHER" id="PTHR36832">
    <property type="entry name" value="SLR1174 PROTEIN-RELATED"/>
    <property type="match status" value="1"/>
</dbReference>
<evidence type="ECO:0000313" key="2">
    <source>
        <dbReference type="EMBL" id="SJZ73046.1"/>
    </source>
</evidence>
<dbReference type="RefSeq" id="WP_078787256.1">
    <property type="nucleotide sequence ID" value="NZ_FMTO01000007.1"/>
</dbReference>
<accession>A0A1T4N1Q6</accession>
<protein>
    <submittedName>
        <fullName evidence="2">ABC-2 type transport system permease protein</fullName>
    </submittedName>
</protein>
<evidence type="ECO:0000256" key="1">
    <source>
        <dbReference type="SAM" id="Phobius"/>
    </source>
</evidence>
<feature type="transmembrane region" description="Helical" evidence="1">
    <location>
        <begin position="139"/>
        <end position="161"/>
    </location>
</feature>
<dbReference type="Pfam" id="PF06182">
    <property type="entry name" value="ABC2_membrane_6"/>
    <property type="match status" value="1"/>
</dbReference>
<dbReference type="AlphaFoldDB" id="A0A1T4N1Q6"/>
<gene>
    <name evidence="2" type="ORF">SAMN02745110_01418</name>
</gene>
<feature type="transmembrane region" description="Helical" evidence="1">
    <location>
        <begin position="194"/>
        <end position="215"/>
    </location>
</feature>
<proteinExistence type="predicted"/>
<dbReference type="Proteomes" id="UP000189857">
    <property type="component" value="Unassembled WGS sequence"/>
</dbReference>
<dbReference type="PANTHER" id="PTHR36832:SF1">
    <property type="entry name" value="SLR1174 PROTEIN"/>
    <property type="match status" value="1"/>
</dbReference>
<feature type="transmembrane region" description="Helical" evidence="1">
    <location>
        <begin position="235"/>
        <end position="252"/>
    </location>
</feature>
<organism evidence="2 3">
    <name type="scientific">Eubacterium ruminantium</name>
    <dbReference type="NCBI Taxonomy" id="42322"/>
    <lineage>
        <taxon>Bacteria</taxon>
        <taxon>Bacillati</taxon>
        <taxon>Bacillota</taxon>
        <taxon>Clostridia</taxon>
        <taxon>Eubacteriales</taxon>
        <taxon>Eubacteriaceae</taxon>
        <taxon>Eubacterium</taxon>
    </lineage>
</organism>
<name>A0A1T4N1Q6_9FIRM</name>
<feature type="transmembrane region" description="Helical" evidence="1">
    <location>
        <begin position="167"/>
        <end position="187"/>
    </location>
</feature>
<feature type="transmembrane region" description="Helical" evidence="1">
    <location>
        <begin position="113"/>
        <end position="132"/>
    </location>
</feature>
<keyword evidence="1" id="KW-1133">Transmembrane helix</keyword>
<sequence length="264" mass="29931">MRFGAYLAYAKKTFLGKSAYRFDHLMGILSTILQFFIFYEIYRTLYGTGGSVDGITMSMVTTNFVLSLGLSTIFSPNDYFLPGRIWDGSISTELLRPMSFKGRMIAENVGESFFNLVFKFIPVLLIAVFTTGMEKPAGIINMVLFVLSAILGYGVLWTISFLVQMTAFWLINIWSLITIKDVFVNVLSGKMIPLWFMPIWMTGILKFTPFASIYFTPVEIYLGQLTGRETIVKCLIQIVWIIIIYIIGNILWNKGQKKLVVQGG</sequence>
<reference evidence="2 3" key="1">
    <citation type="submission" date="2017-02" db="EMBL/GenBank/DDBJ databases">
        <authorList>
            <person name="Peterson S.W."/>
        </authorList>
    </citation>
    <scope>NUCLEOTIDE SEQUENCE [LARGE SCALE GENOMIC DNA]</scope>
    <source>
        <strain evidence="2 3">ATCC 17233</strain>
    </source>
</reference>
<evidence type="ECO:0000313" key="3">
    <source>
        <dbReference type="Proteomes" id="UP000189857"/>
    </source>
</evidence>